<dbReference type="InterPro" id="IPR001882">
    <property type="entry name" value="Biotin_BS"/>
</dbReference>
<evidence type="ECO:0000256" key="6">
    <source>
        <dbReference type="ARBA" id="ARBA00023267"/>
    </source>
</evidence>
<reference evidence="10 11" key="1">
    <citation type="journal article" date="2022" name="Nat. Genet.">
        <title>Improved pea reference genome and pan-genome highlight genomic features and evolutionary characteristics.</title>
        <authorList>
            <person name="Yang T."/>
            <person name="Liu R."/>
            <person name="Luo Y."/>
            <person name="Hu S."/>
            <person name="Wang D."/>
            <person name="Wang C."/>
            <person name="Pandey M.K."/>
            <person name="Ge S."/>
            <person name="Xu Q."/>
            <person name="Li N."/>
            <person name="Li G."/>
            <person name="Huang Y."/>
            <person name="Saxena R.K."/>
            <person name="Ji Y."/>
            <person name="Li M."/>
            <person name="Yan X."/>
            <person name="He Y."/>
            <person name="Liu Y."/>
            <person name="Wang X."/>
            <person name="Xiang C."/>
            <person name="Varshney R.K."/>
            <person name="Ding H."/>
            <person name="Gao S."/>
            <person name="Zong X."/>
        </authorList>
    </citation>
    <scope>NUCLEOTIDE SEQUENCE [LARGE SCALE GENOMIC DNA]</scope>
    <source>
        <strain evidence="10 11">cv. Zhongwan 6</strain>
    </source>
</reference>
<comment type="function">
    <text evidence="7">This protein is a component of the acetyl coenzyme A carboxylase complex; first, biotin carboxylase catalyzes the carboxylation of the carrier protein and then the transcarboxylase transfers the carboxyl group to form malonyl-CoA.</text>
</comment>
<dbReference type="AlphaFoldDB" id="A0A9D5AZX0"/>
<evidence type="ECO:0000256" key="7">
    <source>
        <dbReference type="RuleBase" id="RU364072"/>
    </source>
</evidence>
<dbReference type="InterPro" id="IPR011053">
    <property type="entry name" value="Single_hybrid_motif"/>
</dbReference>
<evidence type="ECO:0000256" key="8">
    <source>
        <dbReference type="SAM" id="MobiDB-lite"/>
    </source>
</evidence>
<keyword evidence="3 7" id="KW-0276">Fatty acid metabolism</keyword>
<evidence type="ECO:0000256" key="4">
    <source>
        <dbReference type="ARBA" id="ARBA00023098"/>
    </source>
</evidence>
<protein>
    <recommendedName>
        <fullName evidence="7">Biotin carboxyl carrier protein of acetyl-CoA carboxylase</fullName>
    </recommendedName>
</protein>
<keyword evidence="6 7" id="KW-0092">Biotin</keyword>
<comment type="subcellular location">
    <subcellularLocation>
        <location evidence="7">Plastid</location>
        <location evidence="7">Chloroplast</location>
    </subcellularLocation>
</comment>
<keyword evidence="4 7" id="KW-0443">Lipid metabolism</keyword>
<accession>A0A9D5AZX0</accession>
<keyword evidence="11" id="KW-1185">Reference proteome</keyword>
<comment type="pathway">
    <text evidence="1 7">Lipid metabolism; fatty acid biosynthesis.</text>
</comment>
<keyword evidence="2 7" id="KW-0444">Lipid biosynthesis</keyword>
<organism evidence="10 11">
    <name type="scientific">Pisum sativum</name>
    <name type="common">Garden pea</name>
    <name type="synonym">Lathyrus oleraceus</name>
    <dbReference type="NCBI Taxonomy" id="3888"/>
    <lineage>
        <taxon>Eukaryota</taxon>
        <taxon>Viridiplantae</taxon>
        <taxon>Streptophyta</taxon>
        <taxon>Embryophyta</taxon>
        <taxon>Tracheophyta</taxon>
        <taxon>Spermatophyta</taxon>
        <taxon>Magnoliopsida</taxon>
        <taxon>eudicotyledons</taxon>
        <taxon>Gunneridae</taxon>
        <taxon>Pentapetalae</taxon>
        <taxon>rosids</taxon>
        <taxon>fabids</taxon>
        <taxon>Fabales</taxon>
        <taxon>Fabaceae</taxon>
        <taxon>Papilionoideae</taxon>
        <taxon>50 kb inversion clade</taxon>
        <taxon>NPAAA clade</taxon>
        <taxon>Hologalegina</taxon>
        <taxon>IRL clade</taxon>
        <taxon>Fabeae</taxon>
        <taxon>Lathyrus</taxon>
    </lineage>
</organism>
<dbReference type="GO" id="GO:0009507">
    <property type="term" value="C:chloroplast"/>
    <property type="evidence" value="ECO:0007669"/>
    <property type="project" value="UniProtKB-SubCell"/>
</dbReference>
<dbReference type="InterPro" id="IPR000089">
    <property type="entry name" value="Biotin_lipoyl"/>
</dbReference>
<proteinExistence type="predicted"/>
<dbReference type="PANTHER" id="PTHR43416">
    <property type="entry name" value="DIHYDROLIPOYLLYSINE-RESIDUE SUCCINYLTRANSFERASE COMPONENT OF 2-OXOGLUTARATE DEHYDROGENASE COMPLEX, MITOCHONDRIAL-RELATED"/>
    <property type="match status" value="1"/>
</dbReference>
<keyword evidence="5 7" id="KW-0275">Fatty acid biosynthesis</keyword>
<keyword evidence="7" id="KW-0934">Plastid</keyword>
<gene>
    <name evidence="10" type="ORF">KIW84_033407</name>
</gene>
<dbReference type="Proteomes" id="UP001058974">
    <property type="component" value="Chromosome 3"/>
</dbReference>
<evidence type="ECO:0000313" key="10">
    <source>
        <dbReference type="EMBL" id="KAI5428408.1"/>
    </source>
</evidence>
<comment type="caution">
    <text evidence="10">The sequence shown here is derived from an EMBL/GenBank/DDBJ whole genome shotgun (WGS) entry which is preliminary data.</text>
</comment>
<dbReference type="PROSITE" id="PS00188">
    <property type="entry name" value="BIOTIN"/>
    <property type="match status" value="1"/>
</dbReference>
<keyword evidence="7" id="KW-0150">Chloroplast</keyword>
<dbReference type="CDD" id="cd06850">
    <property type="entry name" value="biotinyl_domain"/>
    <property type="match status" value="1"/>
</dbReference>
<feature type="region of interest" description="Disordered" evidence="8">
    <location>
        <begin position="1"/>
        <end position="31"/>
    </location>
</feature>
<dbReference type="InterPro" id="IPR001249">
    <property type="entry name" value="AcCoA_biotinCC"/>
</dbReference>
<dbReference type="NCBIfam" id="TIGR00531">
    <property type="entry name" value="BCCP"/>
    <property type="match status" value="1"/>
</dbReference>
<feature type="region of interest" description="Disordered" evidence="8">
    <location>
        <begin position="67"/>
        <end position="93"/>
    </location>
</feature>
<evidence type="ECO:0000256" key="5">
    <source>
        <dbReference type="ARBA" id="ARBA00023160"/>
    </source>
</evidence>
<evidence type="ECO:0000256" key="3">
    <source>
        <dbReference type="ARBA" id="ARBA00022832"/>
    </source>
</evidence>
<dbReference type="EMBL" id="JAMSHJ010000003">
    <property type="protein sequence ID" value="KAI5428408.1"/>
    <property type="molecule type" value="Genomic_DNA"/>
</dbReference>
<dbReference type="GO" id="GO:0006633">
    <property type="term" value="P:fatty acid biosynthetic process"/>
    <property type="evidence" value="ECO:0007669"/>
    <property type="project" value="UniProtKB-KW"/>
</dbReference>
<evidence type="ECO:0000259" key="9">
    <source>
        <dbReference type="PROSITE" id="PS50968"/>
    </source>
</evidence>
<dbReference type="Pfam" id="PF00364">
    <property type="entry name" value="Biotin_lipoyl"/>
    <property type="match status" value="1"/>
</dbReference>
<name>A0A9D5AZX0_PEA</name>
<dbReference type="InterPro" id="IPR050537">
    <property type="entry name" value="2-oxoacid_dehydrogenase"/>
</dbReference>
<evidence type="ECO:0000256" key="2">
    <source>
        <dbReference type="ARBA" id="ARBA00022516"/>
    </source>
</evidence>
<feature type="compositionally biased region" description="Low complexity" evidence="8">
    <location>
        <begin position="1"/>
        <end position="14"/>
    </location>
</feature>
<dbReference type="PROSITE" id="PS50968">
    <property type="entry name" value="BIOTINYL_LIPOYL"/>
    <property type="match status" value="1"/>
</dbReference>
<feature type="region of interest" description="Disordered" evidence="8">
    <location>
        <begin position="146"/>
        <end position="201"/>
    </location>
</feature>
<feature type="domain" description="Lipoyl-binding" evidence="9">
    <location>
        <begin position="195"/>
        <end position="271"/>
    </location>
</feature>
<dbReference type="SUPFAM" id="SSF51230">
    <property type="entry name" value="Single hybrid motif"/>
    <property type="match status" value="1"/>
</dbReference>
<feature type="compositionally biased region" description="Low complexity" evidence="8">
    <location>
        <begin position="181"/>
        <end position="193"/>
    </location>
</feature>
<dbReference type="PANTHER" id="PTHR43416:SF38">
    <property type="entry name" value="BIOTIN CARBOXYL CARRIER PROTEIN OF ACETYL-COA CARBOXYLASE 1, CHLOROPLASTIC"/>
    <property type="match status" value="1"/>
</dbReference>
<dbReference type="GO" id="GO:0003989">
    <property type="term" value="F:acetyl-CoA carboxylase activity"/>
    <property type="evidence" value="ECO:0007669"/>
    <property type="project" value="InterPro"/>
</dbReference>
<dbReference type="GO" id="GO:0009317">
    <property type="term" value="C:acetyl-CoA carboxylase complex"/>
    <property type="evidence" value="ECO:0007669"/>
    <property type="project" value="InterPro"/>
</dbReference>
<dbReference type="PRINTS" id="PR01071">
    <property type="entry name" value="ACOABIOTINCC"/>
</dbReference>
<evidence type="ECO:0000313" key="11">
    <source>
        <dbReference type="Proteomes" id="UP001058974"/>
    </source>
</evidence>
<dbReference type="Gramene" id="Psat03G0340700-T1">
    <property type="protein sequence ID" value="KAI5428408.1"/>
    <property type="gene ID" value="KIW84_033407"/>
</dbReference>
<evidence type="ECO:0000256" key="1">
    <source>
        <dbReference type="ARBA" id="ARBA00005194"/>
    </source>
</evidence>
<dbReference type="FunFam" id="2.40.50.100:FF:000003">
    <property type="entry name" value="Acetyl-CoA carboxylase biotin carboxyl carrier protein"/>
    <property type="match status" value="1"/>
</dbReference>
<sequence>MASSLPSTSPSAATVKPLTIPSTTKSPRFSHSSLSFPLLSPNSNNTLRFFNKGLCPRVKAQLNQVSLDGSSNDVPPVKANSDVEPPAAPSIEPSSSVLENEESISQFFIQVASLVKLVDSRDIVELKLKQLNCEVTIRKKEALPQPEYAPPPAVMYSPQPQVAPPVAPSYTQAPPTPTPSPSTSLVAVKSSKPSHPPLKSPMAGTFYRSPAPGEPPFVKVGDKVNKGQVLCIIEAMKLMNEIEADQSGTIVEIIAGDAQPISVDSPLFVIEPL</sequence>
<dbReference type="Gene3D" id="2.40.50.100">
    <property type="match status" value="1"/>
</dbReference>